<name>A0A1H0NFP9_9PSED</name>
<keyword evidence="2 12" id="KW-0813">Transport</keyword>
<dbReference type="UniPathway" id="UPA00030"/>
<proteinExistence type="inferred from homology"/>
<evidence type="ECO:0000256" key="10">
    <source>
        <dbReference type="ARBA" id="ARBA00023098"/>
    </source>
</evidence>
<dbReference type="InterPro" id="IPR022832">
    <property type="entry name" value="Flippase_ArnF"/>
</dbReference>
<evidence type="ECO:0000256" key="3">
    <source>
        <dbReference type="ARBA" id="ARBA00022475"/>
    </source>
</evidence>
<dbReference type="NCBIfam" id="NF002816">
    <property type="entry name" value="PRK02971.1-2"/>
    <property type="match status" value="1"/>
</dbReference>
<organism evidence="15 16">
    <name type="scientific">Pseudomonas arsenicoxydans</name>
    <dbReference type="NCBI Taxonomy" id="702115"/>
    <lineage>
        <taxon>Bacteria</taxon>
        <taxon>Pseudomonadati</taxon>
        <taxon>Pseudomonadota</taxon>
        <taxon>Gammaproteobacteria</taxon>
        <taxon>Pseudomonadales</taxon>
        <taxon>Pseudomonadaceae</taxon>
        <taxon>Pseudomonas</taxon>
    </lineage>
</organism>
<evidence type="ECO:0000256" key="6">
    <source>
        <dbReference type="ARBA" id="ARBA00022556"/>
    </source>
</evidence>
<dbReference type="Pfam" id="PF00892">
    <property type="entry name" value="EamA"/>
    <property type="match status" value="1"/>
</dbReference>
<evidence type="ECO:0000256" key="11">
    <source>
        <dbReference type="ARBA" id="ARBA00023136"/>
    </source>
</evidence>
<evidence type="ECO:0000256" key="12">
    <source>
        <dbReference type="HAMAP-Rule" id="MF_00538"/>
    </source>
</evidence>
<evidence type="ECO:0000256" key="1">
    <source>
        <dbReference type="ARBA" id="ARBA00004651"/>
    </source>
</evidence>
<dbReference type="Proteomes" id="UP000291121">
    <property type="component" value="Chromosome"/>
</dbReference>
<sequence length="133" mass="14217">MSLRRGITFAMGSVLLGSAAQLGMRWSMTHLPSPDAWLSAPLDKLALAVVFAAILAYALSMLCWLAALRDLPLGRAYSLLSISYALVYLLAASLPFFNETFSLSKTLGVALVMLGVITINTRPVSAPELRSAS</sequence>
<dbReference type="SUPFAM" id="SSF103481">
    <property type="entry name" value="Multidrug resistance efflux transporter EmrE"/>
    <property type="match status" value="1"/>
</dbReference>
<keyword evidence="11 12" id="KW-0472">Membrane</keyword>
<dbReference type="InterPro" id="IPR037185">
    <property type="entry name" value="EmrE-like"/>
</dbReference>
<evidence type="ECO:0000256" key="5">
    <source>
        <dbReference type="ARBA" id="ARBA00022519"/>
    </source>
</evidence>
<comment type="caution">
    <text evidence="12">Lacks conserved residue(s) required for the propagation of feature annotation.</text>
</comment>
<protein>
    <recommendedName>
        <fullName evidence="12">Probable 4-amino-4-deoxy-L-arabinose-phosphoundecaprenol flippase subunit ArnF</fullName>
        <shortName evidence="12">L-Ara4N-phosphoundecaprenol flippase subunit ArnF</shortName>
    </recommendedName>
    <alternativeName>
        <fullName evidence="12">Undecaprenyl phosphate-aminoarabinose flippase subunit ArnF</fullName>
    </alternativeName>
</protein>
<comment type="subcellular location">
    <subcellularLocation>
        <location evidence="12">Cell inner membrane</location>
        <topology evidence="12">Multi-pass membrane protein</topology>
    </subcellularLocation>
    <subcellularLocation>
        <location evidence="1">Cell membrane</location>
        <topology evidence="1">Multi-pass membrane protein</topology>
    </subcellularLocation>
</comment>
<dbReference type="EMBL" id="CP024767">
    <property type="protein sequence ID" value="QAY86003.1"/>
    <property type="molecule type" value="Genomic_DNA"/>
</dbReference>
<comment type="similarity">
    <text evidence="12">Belongs to the ArnF family.</text>
</comment>
<evidence type="ECO:0000256" key="2">
    <source>
        <dbReference type="ARBA" id="ARBA00022448"/>
    </source>
</evidence>
<dbReference type="InterPro" id="IPR000620">
    <property type="entry name" value="EamA_dom"/>
</dbReference>
<keyword evidence="7 12" id="KW-0812">Transmembrane</keyword>
<dbReference type="PANTHER" id="PTHR30561:SF9">
    <property type="entry name" value="4-AMINO-4-DEOXY-L-ARABINOSE-PHOSPHOUNDECAPRENOL FLIPPASE SUBUNIT ARNF-RELATED"/>
    <property type="match status" value="1"/>
</dbReference>
<reference evidence="14 17" key="2">
    <citation type="submission" date="2017-11" db="EMBL/GenBank/DDBJ databases">
        <title>Genome sequence of Pseudomonas arsenicoxydans ACM1.</title>
        <authorList>
            <person name="Nascimento F.X."/>
        </authorList>
    </citation>
    <scope>NUCLEOTIDE SEQUENCE [LARGE SCALE GENOMIC DNA]</scope>
    <source>
        <strain evidence="14 17">ACM1</strain>
    </source>
</reference>
<evidence type="ECO:0000256" key="9">
    <source>
        <dbReference type="ARBA" id="ARBA00022989"/>
    </source>
</evidence>
<comment type="function">
    <text evidence="12">Translocates 4-amino-4-deoxy-L-arabinose-phosphoundecaprenol (alpha-L-Ara4N-phosphoundecaprenol) from the cytoplasmic to the periplasmic side of the inner membrane.</text>
</comment>
<keyword evidence="8 12" id="KW-0448">Lipopolysaccharide biosynthesis</keyword>
<feature type="transmembrane region" description="Helical" evidence="12">
    <location>
        <begin position="79"/>
        <end position="97"/>
    </location>
</feature>
<dbReference type="PANTHER" id="PTHR30561">
    <property type="entry name" value="SMR FAMILY PROTON-DEPENDENT DRUG EFFLUX TRANSPORTER SUGE"/>
    <property type="match status" value="1"/>
</dbReference>
<comment type="subunit">
    <text evidence="12">Heterodimer of ArnE and ArnF.</text>
</comment>
<feature type="transmembrane region" description="Helical" evidence="12">
    <location>
        <begin position="103"/>
        <end position="121"/>
    </location>
</feature>
<keyword evidence="4 12" id="KW-0444">Lipid biosynthesis</keyword>
<gene>
    <name evidence="12" type="primary">arnF</name>
    <name evidence="14" type="ORF">CUN61_19325</name>
    <name evidence="15" type="ORF">SAMN04489798_4200</name>
</gene>
<evidence type="ECO:0000313" key="17">
    <source>
        <dbReference type="Proteomes" id="UP000291121"/>
    </source>
</evidence>
<feature type="domain" description="EamA" evidence="13">
    <location>
        <begin position="8"/>
        <end position="120"/>
    </location>
</feature>
<dbReference type="GO" id="GO:0005886">
    <property type="term" value="C:plasma membrane"/>
    <property type="evidence" value="ECO:0007669"/>
    <property type="project" value="UniProtKB-SubCell"/>
</dbReference>
<keyword evidence="5 12" id="KW-0997">Cell inner membrane</keyword>
<keyword evidence="9 12" id="KW-1133">Transmembrane helix</keyword>
<accession>A0A1H0NFP9</accession>
<keyword evidence="17" id="KW-1185">Reference proteome</keyword>
<evidence type="ECO:0000256" key="8">
    <source>
        <dbReference type="ARBA" id="ARBA00022985"/>
    </source>
</evidence>
<dbReference type="Proteomes" id="UP000198827">
    <property type="component" value="Chromosome I"/>
</dbReference>
<dbReference type="AlphaFoldDB" id="A0A1H0NFP9"/>
<evidence type="ECO:0000313" key="15">
    <source>
        <dbReference type="EMBL" id="SDO91582.1"/>
    </source>
</evidence>
<keyword evidence="10 12" id="KW-0443">Lipid metabolism</keyword>
<evidence type="ECO:0000256" key="4">
    <source>
        <dbReference type="ARBA" id="ARBA00022516"/>
    </source>
</evidence>
<evidence type="ECO:0000259" key="13">
    <source>
        <dbReference type="Pfam" id="PF00892"/>
    </source>
</evidence>
<dbReference type="GO" id="GO:0009245">
    <property type="term" value="P:lipid A biosynthetic process"/>
    <property type="evidence" value="ECO:0007669"/>
    <property type="project" value="UniProtKB-UniRule"/>
</dbReference>
<dbReference type="EMBL" id="LT629705">
    <property type="protein sequence ID" value="SDO91582.1"/>
    <property type="molecule type" value="Genomic_DNA"/>
</dbReference>
<dbReference type="GO" id="GO:0009103">
    <property type="term" value="P:lipopolysaccharide biosynthetic process"/>
    <property type="evidence" value="ECO:0007669"/>
    <property type="project" value="UniProtKB-UniRule"/>
</dbReference>
<reference evidence="15 16" key="1">
    <citation type="submission" date="2016-10" db="EMBL/GenBank/DDBJ databases">
        <authorList>
            <person name="de Groot N.N."/>
        </authorList>
    </citation>
    <scope>NUCLEOTIDE SEQUENCE [LARGE SCALE GENOMIC DNA]</scope>
    <source>
        <strain evidence="15 16">CECT 7543</strain>
    </source>
</reference>
<keyword evidence="3 12" id="KW-1003">Cell membrane</keyword>
<comment type="pathway">
    <text evidence="12">Bacterial outer membrane biogenesis; lipopolysaccharide biosynthesis.</text>
</comment>
<dbReference type="InterPro" id="IPR000390">
    <property type="entry name" value="Small_drug/metabolite_transptr"/>
</dbReference>
<feature type="transmembrane region" description="Helical" evidence="12">
    <location>
        <begin position="45"/>
        <end position="67"/>
    </location>
</feature>
<evidence type="ECO:0000313" key="14">
    <source>
        <dbReference type="EMBL" id="QAY86003.1"/>
    </source>
</evidence>
<keyword evidence="6 12" id="KW-0441">Lipid A biosynthesis</keyword>
<dbReference type="GO" id="GO:1901505">
    <property type="term" value="F:carbohydrate derivative transmembrane transporter activity"/>
    <property type="evidence" value="ECO:0007669"/>
    <property type="project" value="InterPro"/>
</dbReference>
<dbReference type="OrthoDB" id="5592809at2"/>
<evidence type="ECO:0000313" key="16">
    <source>
        <dbReference type="Proteomes" id="UP000198827"/>
    </source>
</evidence>
<dbReference type="Gene3D" id="1.10.3730.20">
    <property type="match status" value="1"/>
</dbReference>
<dbReference type="HAMAP" id="MF_00538">
    <property type="entry name" value="Flippase_ArnF"/>
    <property type="match status" value="1"/>
</dbReference>
<evidence type="ECO:0000256" key="7">
    <source>
        <dbReference type="ARBA" id="ARBA00022692"/>
    </source>
</evidence>
<dbReference type="RefSeq" id="WP_090183651.1">
    <property type="nucleotide sequence ID" value="NZ_CP024767.1"/>
</dbReference>